<keyword evidence="4 11" id="KW-0028">Amino-acid biosynthesis</keyword>
<feature type="modified residue" description="N6-(pyridoxal phosphate)lysine" evidence="8">
    <location>
        <position position="208"/>
    </location>
</feature>
<comment type="similarity">
    <text evidence="2 9">Belongs to the class-IV pyridoxal-phosphate-dependent aminotransferase family.</text>
</comment>
<sequence length="387" mass="42731">MTIAPRPFQADTLEFTPLPADYQPRPGQENDGRYMLTVPWSQAKGWGTPKIAMRRPLEVDPVAGVMQYAVTCFEGMKCFKTDNAGELRLFRPNKNFDRLKRSADRLGLPSDWDNKELLQLLSKLVSLEGSDITTKDGGNLYIRPTLVETSGGFGVRGEALAPEALLYIVTSHNLGAATYNSAEEGAGLRLDARTDYRRAFIGGTGSYKLGANYGQSSSVVSIAKRPNYLMNLWLHDDKHHYISEAGGMNIFVVKKAIDGFTEFVTMGLEDGLVLPGITRESLIELIEDHAAGKKDFPVSGMPKQVRVVERNITMKEIISSLEDGTLLGMFGCGTGVCVAGVAEITYQEVDYKIPSNPLIILIRDALTGLYKGRIQHDDWSYRVPQDI</sequence>
<accession>A0A1E3KCJ4</accession>
<keyword evidence="5 11" id="KW-0808">Transferase</keyword>
<dbReference type="GO" id="GO:0052656">
    <property type="term" value="F:L-isoleucine-2-oxoglutarate transaminase activity"/>
    <property type="evidence" value="ECO:0007669"/>
    <property type="project" value="RHEA"/>
</dbReference>
<keyword evidence="6 10" id="KW-0663">Pyridoxal phosphate</keyword>
<dbReference type="PROSITE" id="PS00770">
    <property type="entry name" value="AA_TRANSFER_CLASS_4"/>
    <property type="match status" value="1"/>
</dbReference>
<dbReference type="GO" id="GO:0005739">
    <property type="term" value="C:mitochondrion"/>
    <property type="evidence" value="ECO:0007669"/>
    <property type="project" value="TreeGrafter"/>
</dbReference>
<evidence type="ECO:0000256" key="2">
    <source>
        <dbReference type="ARBA" id="ARBA00009320"/>
    </source>
</evidence>
<dbReference type="InterPro" id="IPR043131">
    <property type="entry name" value="BCAT-like_N"/>
</dbReference>
<dbReference type="InterPro" id="IPR036038">
    <property type="entry name" value="Aminotransferase-like"/>
</dbReference>
<dbReference type="GO" id="GO:0009099">
    <property type="term" value="P:L-valine biosynthetic process"/>
    <property type="evidence" value="ECO:0007669"/>
    <property type="project" value="TreeGrafter"/>
</dbReference>
<dbReference type="Gene3D" id="3.30.470.10">
    <property type="match status" value="1"/>
</dbReference>
<comment type="catalytic activity">
    <reaction evidence="11">
        <text>L-valine + 2-oxoglutarate = 3-methyl-2-oxobutanoate + L-glutamate</text>
        <dbReference type="Rhea" id="RHEA:24813"/>
        <dbReference type="ChEBI" id="CHEBI:11851"/>
        <dbReference type="ChEBI" id="CHEBI:16810"/>
        <dbReference type="ChEBI" id="CHEBI:29985"/>
        <dbReference type="ChEBI" id="CHEBI:57762"/>
        <dbReference type="EC" id="2.6.1.42"/>
    </reaction>
</comment>
<dbReference type="PIRSF" id="PIRSF006468">
    <property type="entry name" value="BCAT1"/>
    <property type="match status" value="1"/>
</dbReference>
<name>A0A1E3KCJ4_9TREE</name>
<comment type="catalytic activity">
    <reaction evidence="11">
        <text>L-isoleucine + 2-oxoglutarate = (S)-3-methyl-2-oxopentanoate + L-glutamate</text>
        <dbReference type="Rhea" id="RHEA:24801"/>
        <dbReference type="ChEBI" id="CHEBI:16810"/>
        <dbReference type="ChEBI" id="CHEBI:29985"/>
        <dbReference type="ChEBI" id="CHEBI:35146"/>
        <dbReference type="ChEBI" id="CHEBI:58045"/>
        <dbReference type="EC" id="2.6.1.42"/>
    </reaction>
</comment>
<dbReference type="PANTHER" id="PTHR11825">
    <property type="entry name" value="SUBGROUP IIII AMINOTRANSFERASE"/>
    <property type="match status" value="1"/>
</dbReference>
<dbReference type="Pfam" id="PF01063">
    <property type="entry name" value="Aminotran_4"/>
    <property type="match status" value="1"/>
</dbReference>
<proteinExistence type="inferred from homology"/>
<evidence type="ECO:0000256" key="6">
    <source>
        <dbReference type="ARBA" id="ARBA00022898"/>
    </source>
</evidence>
<organism evidence="12 13">
    <name type="scientific">Cryptococcus amylolentus CBS 6273</name>
    <dbReference type="NCBI Taxonomy" id="1296118"/>
    <lineage>
        <taxon>Eukaryota</taxon>
        <taxon>Fungi</taxon>
        <taxon>Dikarya</taxon>
        <taxon>Basidiomycota</taxon>
        <taxon>Agaricomycotina</taxon>
        <taxon>Tremellomycetes</taxon>
        <taxon>Tremellales</taxon>
        <taxon>Cryptococcaceae</taxon>
        <taxon>Cryptococcus</taxon>
    </lineage>
</organism>
<evidence type="ECO:0000313" key="12">
    <source>
        <dbReference type="EMBL" id="ODO10829.1"/>
    </source>
</evidence>
<evidence type="ECO:0000256" key="5">
    <source>
        <dbReference type="ARBA" id="ARBA00022679"/>
    </source>
</evidence>
<keyword evidence="7 11" id="KW-0100">Branched-chain amino acid biosynthesis</keyword>
<evidence type="ECO:0000313" key="13">
    <source>
        <dbReference type="Proteomes" id="UP000095149"/>
    </source>
</evidence>
<evidence type="ECO:0000256" key="10">
    <source>
        <dbReference type="RuleBase" id="RU004516"/>
    </source>
</evidence>
<dbReference type="Proteomes" id="UP000095149">
    <property type="component" value="Unassembled WGS sequence"/>
</dbReference>
<evidence type="ECO:0000256" key="1">
    <source>
        <dbReference type="ARBA" id="ARBA00001933"/>
    </source>
</evidence>
<protein>
    <recommendedName>
        <fullName evidence="11">Branched-chain-amino-acid aminotransferase</fullName>
        <ecNumber evidence="11">2.6.1.42</ecNumber>
    </recommendedName>
</protein>
<gene>
    <name evidence="12" type="ORF">I350_01428</name>
</gene>
<dbReference type="EMBL" id="MEKH01000002">
    <property type="protein sequence ID" value="ODO10829.1"/>
    <property type="molecule type" value="Genomic_DNA"/>
</dbReference>
<dbReference type="InterPro" id="IPR001544">
    <property type="entry name" value="Aminotrans_IV"/>
</dbReference>
<dbReference type="AlphaFoldDB" id="A0A1E3KCJ4"/>
<evidence type="ECO:0000256" key="8">
    <source>
        <dbReference type="PIRSR" id="PIRSR006468-1"/>
    </source>
</evidence>
<dbReference type="InterPro" id="IPR018300">
    <property type="entry name" value="Aminotrans_IV_CS"/>
</dbReference>
<dbReference type="GO" id="GO:0052654">
    <property type="term" value="F:L-leucine-2-oxoglutarate transaminase activity"/>
    <property type="evidence" value="ECO:0007669"/>
    <property type="project" value="RHEA"/>
</dbReference>
<evidence type="ECO:0000256" key="3">
    <source>
        <dbReference type="ARBA" id="ARBA00022576"/>
    </source>
</evidence>
<dbReference type="SUPFAM" id="SSF56752">
    <property type="entry name" value="D-aminoacid aminotransferase-like PLP-dependent enzymes"/>
    <property type="match status" value="1"/>
</dbReference>
<dbReference type="InterPro" id="IPR043132">
    <property type="entry name" value="BCAT-like_C"/>
</dbReference>
<keyword evidence="3 11" id="KW-0032">Aminotransferase</keyword>
<comment type="cofactor">
    <cofactor evidence="1 10">
        <name>pyridoxal 5'-phosphate</name>
        <dbReference type="ChEBI" id="CHEBI:597326"/>
    </cofactor>
</comment>
<reference evidence="12 13" key="1">
    <citation type="submission" date="2016-06" db="EMBL/GenBank/DDBJ databases">
        <title>Evolution of pathogenesis and genome organization in the Tremellales.</title>
        <authorList>
            <person name="Cuomo C."/>
            <person name="Litvintseva A."/>
            <person name="Heitman J."/>
            <person name="Chen Y."/>
            <person name="Sun S."/>
            <person name="Springer D."/>
            <person name="Dromer F."/>
            <person name="Young S."/>
            <person name="Zeng Q."/>
            <person name="Chapman S."/>
            <person name="Gujja S."/>
            <person name="Saif S."/>
            <person name="Birren B."/>
        </authorList>
    </citation>
    <scope>NUCLEOTIDE SEQUENCE [LARGE SCALE GENOMIC DNA]</scope>
    <source>
        <strain evidence="12 13">CBS 6273</strain>
    </source>
</reference>
<evidence type="ECO:0000256" key="9">
    <source>
        <dbReference type="RuleBase" id="RU004106"/>
    </source>
</evidence>
<evidence type="ECO:0000256" key="7">
    <source>
        <dbReference type="ARBA" id="ARBA00023304"/>
    </source>
</evidence>
<dbReference type="EC" id="2.6.1.42" evidence="11"/>
<dbReference type="InterPro" id="IPR005786">
    <property type="entry name" value="B_amino_transII"/>
</dbReference>
<evidence type="ECO:0000256" key="11">
    <source>
        <dbReference type="RuleBase" id="RU004517"/>
    </source>
</evidence>
<dbReference type="GO" id="GO:0052655">
    <property type="term" value="F:L-valine-2-oxoglutarate transaminase activity"/>
    <property type="evidence" value="ECO:0007669"/>
    <property type="project" value="RHEA"/>
</dbReference>
<dbReference type="GO" id="GO:0009098">
    <property type="term" value="P:L-leucine biosynthetic process"/>
    <property type="evidence" value="ECO:0007669"/>
    <property type="project" value="TreeGrafter"/>
</dbReference>
<comment type="catalytic activity">
    <reaction evidence="11">
        <text>L-leucine + 2-oxoglutarate = 4-methyl-2-oxopentanoate + L-glutamate</text>
        <dbReference type="Rhea" id="RHEA:18321"/>
        <dbReference type="ChEBI" id="CHEBI:16810"/>
        <dbReference type="ChEBI" id="CHEBI:17865"/>
        <dbReference type="ChEBI" id="CHEBI:29985"/>
        <dbReference type="ChEBI" id="CHEBI:57427"/>
        <dbReference type="EC" id="2.6.1.42"/>
    </reaction>
</comment>
<dbReference type="Gene3D" id="3.20.10.10">
    <property type="entry name" value="D-amino Acid Aminotransferase, subunit A, domain 2"/>
    <property type="match status" value="1"/>
</dbReference>
<comment type="caution">
    <text evidence="12">The sequence shown here is derived from an EMBL/GenBank/DDBJ whole genome shotgun (WGS) entry which is preliminary data.</text>
</comment>
<dbReference type="PANTHER" id="PTHR11825:SF44">
    <property type="entry name" value="BRANCHED-CHAIN-AMINO-ACID AMINOTRANSFERASE"/>
    <property type="match status" value="1"/>
</dbReference>
<evidence type="ECO:0000256" key="4">
    <source>
        <dbReference type="ARBA" id="ARBA00022605"/>
    </source>
</evidence>